<accession>A0AA35K808</accession>
<dbReference type="AlphaFoldDB" id="A0AA35K808"/>
<evidence type="ECO:0000313" key="4">
    <source>
        <dbReference type="EMBL" id="CAI5773451.1"/>
    </source>
</evidence>
<feature type="region of interest" description="Disordered" evidence="3">
    <location>
        <begin position="1"/>
        <end position="30"/>
    </location>
</feature>
<evidence type="ECO:0000256" key="1">
    <source>
        <dbReference type="ARBA" id="ARBA00023054"/>
    </source>
</evidence>
<dbReference type="EMBL" id="OX395129">
    <property type="protein sequence ID" value="CAI5773451.1"/>
    <property type="molecule type" value="Genomic_DNA"/>
</dbReference>
<gene>
    <name evidence="4" type="ORF">PODLI_1B004947</name>
</gene>
<sequence>MPQDGKSPGMAFPKVPKEVEEDDDDVDWSMGDPFEALEKLQGLSDGEKGEKAMLRSRLHEQSQLICILKKRADEQLLRCKALEGINMDLEEQRMADAMRLENQTRRVQQLEERFMDLAANHEDMIHFKDEHKRQNLQLREENHRLRVENQNLFCQALEEKEAEVAQLTSELKKLLDETKSLKERYEQDSRRAQEREKELLEVHQQEAKSKAEEIKSLRSRLGILEEKHSHVTEELQQAEKKLREVDCTLQAKVEKLTKEKEELLSLAMDRGKVLQDKQREIAELEKKAEEMEKAKQAAELRFEMEAVAVDCNLRVRDLRRRLDGTQQAYTELRMHFEAYKKHSTELLTKEKELNTKLRHFIA</sequence>
<protein>
    <recommendedName>
        <fullName evidence="6">Coiled-coil domain containing 89</fullName>
    </recommendedName>
</protein>
<dbReference type="InterPro" id="IPR043450">
    <property type="entry name" value="CCDC89-like"/>
</dbReference>
<reference evidence="4" key="1">
    <citation type="submission" date="2022-12" db="EMBL/GenBank/DDBJ databases">
        <authorList>
            <person name="Alioto T."/>
            <person name="Alioto T."/>
            <person name="Gomez Garrido J."/>
        </authorList>
    </citation>
    <scope>NUCLEOTIDE SEQUENCE</scope>
</reference>
<dbReference type="PANTHER" id="PTHR34768">
    <property type="entry name" value="COILED-COIL DOMAIN-CONTAINING PROTEIN 89"/>
    <property type="match status" value="1"/>
</dbReference>
<proteinExistence type="predicted"/>
<dbReference type="PANTHER" id="PTHR34768:SF2">
    <property type="entry name" value="COILED-COIL DOMAIN CONTAINING 89"/>
    <property type="match status" value="1"/>
</dbReference>
<name>A0AA35K808_9SAUR</name>
<organism evidence="4 5">
    <name type="scientific">Podarcis lilfordi</name>
    <name type="common">Lilford's wall lizard</name>
    <dbReference type="NCBI Taxonomy" id="74358"/>
    <lineage>
        <taxon>Eukaryota</taxon>
        <taxon>Metazoa</taxon>
        <taxon>Chordata</taxon>
        <taxon>Craniata</taxon>
        <taxon>Vertebrata</taxon>
        <taxon>Euteleostomi</taxon>
        <taxon>Lepidosauria</taxon>
        <taxon>Squamata</taxon>
        <taxon>Bifurcata</taxon>
        <taxon>Unidentata</taxon>
        <taxon>Episquamata</taxon>
        <taxon>Laterata</taxon>
        <taxon>Lacertibaenia</taxon>
        <taxon>Lacertidae</taxon>
        <taxon>Podarcis</taxon>
    </lineage>
</organism>
<dbReference type="Proteomes" id="UP001178461">
    <property type="component" value="Chromosome 4"/>
</dbReference>
<evidence type="ECO:0000256" key="2">
    <source>
        <dbReference type="SAM" id="Coils"/>
    </source>
</evidence>
<keyword evidence="5" id="KW-1185">Reference proteome</keyword>
<keyword evidence="1 2" id="KW-0175">Coiled coil</keyword>
<evidence type="ECO:0008006" key="6">
    <source>
        <dbReference type="Google" id="ProtNLM"/>
    </source>
</evidence>
<evidence type="ECO:0000256" key="3">
    <source>
        <dbReference type="SAM" id="MobiDB-lite"/>
    </source>
</evidence>
<feature type="coiled-coil region" evidence="2">
    <location>
        <begin position="100"/>
        <end position="301"/>
    </location>
</feature>
<evidence type="ECO:0000313" key="5">
    <source>
        <dbReference type="Proteomes" id="UP001178461"/>
    </source>
</evidence>